<organism evidence="1 2">
    <name type="scientific">Azospirillum thermophilum</name>
    <dbReference type="NCBI Taxonomy" id="2202148"/>
    <lineage>
        <taxon>Bacteria</taxon>
        <taxon>Pseudomonadati</taxon>
        <taxon>Pseudomonadota</taxon>
        <taxon>Alphaproteobacteria</taxon>
        <taxon>Rhodospirillales</taxon>
        <taxon>Azospirillaceae</taxon>
        <taxon>Azospirillum</taxon>
    </lineage>
</organism>
<accession>A0A2S2CK81</accession>
<reference evidence="2" key="1">
    <citation type="submission" date="2018-05" db="EMBL/GenBank/DDBJ databases">
        <title>Azospirillum thermophila sp. nov., a novel isolated from hot spring.</title>
        <authorList>
            <person name="Zhao Z."/>
        </authorList>
    </citation>
    <scope>NUCLEOTIDE SEQUENCE [LARGE SCALE GENOMIC DNA]</scope>
    <source>
        <strain evidence="2">CFH 70021</strain>
    </source>
</reference>
<gene>
    <name evidence="1" type="ORF">DEW08_00890</name>
</gene>
<dbReference type="InterPro" id="IPR010836">
    <property type="entry name" value="SapC"/>
</dbReference>
<dbReference type="KEGG" id="azz:DEW08_00890"/>
<evidence type="ECO:0000313" key="2">
    <source>
        <dbReference type="Proteomes" id="UP000245629"/>
    </source>
</evidence>
<sequence>MRRTQEFARQLADLNLLKSWAIQTNGVDGQPQILDGLSIVDARKLAQLPDEAVLSLFRSGALAWIHAHLLSLGTVPALTVPAVAPANADA</sequence>
<evidence type="ECO:0000313" key="1">
    <source>
        <dbReference type="EMBL" id="AWK84925.1"/>
    </source>
</evidence>
<dbReference type="OrthoDB" id="9806524at2"/>
<keyword evidence="2" id="KW-1185">Reference proteome</keyword>
<dbReference type="AlphaFoldDB" id="A0A2S2CK81"/>
<dbReference type="Proteomes" id="UP000245629">
    <property type="component" value="Chromosome 1"/>
</dbReference>
<proteinExistence type="predicted"/>
<dbReference type="Pfam" id="PF07277">
    <property type="entry name" value="SapC"/>
    <property type="match status" value="1"/>
</dbReference>
<dbReference type="EMBL" id="CP029352">
    <property type="protein sequence ID" value="AWK84925.1"/>
    <property type="molecule type" value="Genomic_DNA"/>
</dbReference>
<name>A0A2S2CK81_9PROT</name>
<protein>
    <submittedName>
        <fullName evidence="1">Uncharacterized protein</fullName>
    </submittedName>
</protein>